<dbReference type="PANTHER" id="PTHR48475">
    <property type="entry name" value="RIBONUCLEASE H"/>
    <property type="match status" value="1"/>
</dbReference>
<dbReference type="GO" id="GO:0003964">
    <property type="term" value="F:RNA-directed DNA polymerase activity"/>
    <property type="evidence" value="ECO:0007669"/>
    <property type="project" value="UniProtKB-KW"/>
</dbReference>
<accession>A0ABD1PQZ2</accession>
<dbReference type="SUPFAM" id="SSF56672">
    <property type="entry name" value="DNA/RNA polymerases"/>
    <property type="match status" value="1"/>
</dbReference>
<keyword evidence="1" id="KW-0808">Transferase</keyword>
<dbReference type="EMBL" id="JBFOLK010000013">
    <property type="protein sequence ID" value="KAL2466300.1"/>
    <property type="molecule type" value="Genomic_DNA"/>
</dbReference>
<reference evidence="2" key="1">
    <citation type="submission" date="2024-07" db="EMBL/GenBank/DDBJ databases">
        <title>Two chromosome-level genome assemblies of Korean endemic species Abeliophyllum distichum and Forsythia ovata (Oleaceae).</title>
        <authorList>
            <person name="Jang H."/>
        </authorList>
    </citation>
    <scope>NUCLEOTIDE SEQUENCE [LARGE SCALE GENOMIC DNA]</scope>
</reference>
<comment type="caution">
    <text evidence="1">The sequence shown here is derived from an EMBL/GenBank/DDBJ whole genome shotgun (WGS) entry which is preliminary data.</text>
</comment>
<dbReference type="PANTHER" id="PTHR48475:SF2">
    <property type="entry name" value="RIBONUCLEASE H"/>
    <property type="match status" value="1"/>
</dbReference>
<keyword evidence="1" id="KW-0695">RNA-directed DNA polymerase</keyword>
<dbReference type="AlphaFoldDB" id="A0ABD1PQZ2"/>
<name>A0ABD1PQZ2_9LAMI</name>
<evidence type="ECO:0000313" key="2">
    <source>
        <dbReference type="Proteomes" id="UP001604336"/>
    </source>
</evidence>
<keyword evidence="2" id="KW-1185">Reference proteome</keyword>
<sequence length="122" mass="13827">MRLNPLKCVFEVASGKFLGYMVNQKGIEANTEKIKVMQKPDTSGRPLKWAVELSQFDIVFKPRTAIKGQAHTNFVVEFANTLEIDAPWDPQNHLRGAFSSTDPRKIWVQGPEWSSPVPKTTR</sequence>
<proteinExistence type="predicted"/>
<keyword evidence="1" id="KW-0548">Nucleotidyltransferase</keyword>
<dbReference type="InterPro" id="IPR043502">
    <property type="entry name" value="DNA/RNA_pol_sf"/>
</dbReference>
<evidence type="ECO:0000313" key="1">
    <source>
        <dbReference type="EMBL" id="KAL2466300.1"/>
    </source>
</evidence>
<organism evidence="1 2">
    <name type="scientific">Abeliophyllum distichum</name>
    <dbReference type="NCBI Taxonomy" id="126358"/>
    <lineage>
        <taxon>Eukaryota</taxon>
        <taxon>Viridiplantae</taxon>
        <taxon>Streptophyta</taxon>
        <taxon>Embryophyta</taxon>
        <taxon>Tracheophyta</taxon>
        <taxon>Spermatophyta</taxon>
        <taxon>Magnoliopsida</taxon>
        <taxon>eudicotyledons</taxon>
        <taxon>Gunneridae</taxon>
        <taxon>Pentapetalae</taxon>
        <taxon>asterids</taxon>
        <taxon>lamiids</taxon>
        <taxon>Lamiales</taxon>
        <taxon>Oleaceae</taxon>
        <taxon>Forsythieae</taxon>
        <taxon>Abeliophyllum</taxon>
    </lineage>
</organism>
<gene>
    <name evidence="1" type="ORF">Adt_42151</name>
</gene>
<protein>
    <submittedName>
        <fullName evidence="1">Reverse transcriptase domain-containing protein</fullName>
    </submittedName>
</protein>
<dbReference type="Proteomes" id="UP001604336">
    <property type="component" value="Unassembled WGS sequence"/>
</dbReference>